<accession>A0A9X3Z643</accession>
<dbReference type="InterPro" id="IPR002634">
    <property type="entry name" value="BolA"/>
</dbReference>
<reference evidence="2" key="2">
    <citation type="journal article" date="2023" name="Syst. Appl. Microbiol.">
        <title>Govania unica gen. nov., sp. nov., a rare biosphere bacterium that represents a novel family in the class Alphaproteobacteria.</title>
        <authorList>
            <person name="Vandamme P."/>
            <person name="Peeters C."/>
            <person name="Hettiarachchi A."/>
            <person name="Cnockaert M."/>
            <person name="Carlier A."/>
        </authorList>
    </citation>
    <scope>NUCLEOTIDE SEQUENCE</scope>
    <source>
        <strain evidence="2">LMG 31809</strain>
    </source>
</reference>
<dbReference type="AlphaFoldDB" id="A0A9X3Z643"/>
<dbReference type="Pfam" id="PF01722">
    <property type="entry name" value="BolA"/>
    <property type="match status" value="1"/>
</dbReference>
<dbReference type="Proteomes" id="UP001141619">
    <property type="component" value="Unassembled WGS sequence"/>
</dbReference>
<dbReference type="EMBL" id="JANWOI010000001">
    <property type="protein sequence ID" value="MDA5192559.1"/>
    <property type="molecule type" value="Genomic_DNA"/>
</dbReference>
<evidence type="ECO:0000256" key="1">
    <source>
        <dbReference type="RuleBase" id="RU003860"/>
    </source>
</evidence>
<dbReference type="PANTHER" id="PTHR46230:SF7">
    <property type="entry name" value="BOLA-LIKE PROTEIN 1"/>
    <property type="match status" value="1"/>
</dbReference>
<protein>
    <submittedName>
        <fullName evidence="2">BolA family transcriptional regulator</fullName>
    </submittedName>
</protein>
<dbReference type="RefSeq" id="WP_274942264.1">
    <property type="nucleotide sequence ID" value="NZ_JANWOI010000001.1"/>
</dbReference>
<comment type="caution">
    <text evidence="2">The sequence shown here is derived from an EMBL/GenBank/DDBJ whole genome shotgun (WGS) entry which is preliminary data.</text>
</comment>
<dbReference type="SUPFAM" id="SSF82657">
    <property type="entry name" value="BolA-like"/>
    <property type="match status" value="1"/>
</dbReference>
<dbReference type="Gene3D" id="3.30.300.90">
    <property type="entry name" value="BolA-like"/>
    <property type="match status" value="1"/>
</dbReference>
<proteinExistence type="inferred from homology"/>
<organism evidence="2 3">
    <name type="scientific">Govanella unica</name>
    <dbReference type="NCBI Taxonomy" id="2975056"/>
    <lineage>
        <taxon>Bacteria</taxon>
        <taxon>Pseudomonadati</taxon>
        <taxon>Pseudomonadota</taxon>
        <taxon>Alphaproteobacteria</taxon>
        <taxon>Emcibacterales</taxon>
        <taxon>Govanellaceae</taxon>
        <taxon>Govanella</taxon>
    </lineage>
</organism>
<reference evidence="2" key="1">
    <citation type="submission" date="2022-08" db="EMBL/GenBank/DDBJ databases">
        <authorList>
            <person name="Vandamme P."/>
            <person name="Hettiarachchi A."/>
            <person name="Peeters C."/>
            <person name="Cnockaert M."/>
            <person name="Carlier A."/>
        </authorList>
    </citation>
    <scope>NUCLEOTIDE SEQUENCE</scope>
    <source>
        <strain evidence="2">LMG 31809</strain>
    </source>
</reference>
<dbReference type="InterPro" id="IPR036065">
    <property type="entry name" value="BolA-like_sf"/>
</dbReference>
<keyword evidence="3" id="KW-1185">Reference proteome</keyword>
<evidence type="ECO:0000313" key="3">
    <source>
        <dbReference type="Proteomes" id="UP001141619"/>
    </source>
</evidence>
<dbReference type="GO" id="GO:0016226">
    <property type="term" value="P:iron-sulfur cluster assembly"/>
    <property type="evidence" value="ECO:0007669"/>
    <property type="project" value="TreeGrafter"/>
</dbReference>
<dbReference type="PANTHER" id="PTHR46230">
    <property type="match status" value="1"/>
</dbReference>
<name>A0A9X3Z643_9PROT</name>
<evidence type="ECO:0000313" key="2">
    <source>
        <dbReference type="EMBL" id="MDA5192559.1"/>
    </source>
</evidence>
<comment type="similarity">
    <text evidence="1">Belongs to the BolA/IbaG family.</text>
</comment>
<sequence>MTMAERIRTKIESGLQPLRLEIINESHKHMGHGGYHPSGESHFKLVVVAAAFAGQSRVNRQRAVYALLADELADTLHALALSTLTPDEDAASEQKSEQ</sequence>
<dbReference type="PIRSF" id="PIRSF003113">
    <property type="entry name" value="BolA"/>
    <property type="match status" value="1"/>
</dbReference>
<gene>
    <name evidence="2" type="ORF">NYP16_01120</name>
</gene>